<dbReference type="EMBL" id="CAJPEV010003543">
    <property type="protein sequence ID" value="CAG0899981.1"/>
    <property type="molecule type" value="Genomic_DNA"/>
</dbReference>
<evidence type="ECO:0000256" key="3">
    <source>
        <dbReference type="SAM" id="MobiDB-lite"/>
    </source>
</evidence>
<evidence type="ECO:0000313" key="5">
    <source>
        <dbReference type="EMBL" id="CAD7251429.1"/>
    </source>
</evidence>
<dbReference type="GO" id="GO:0120015">
    <property type="term" value="F:sterol transfer activity"/>
    <property type="evidence" value="ECO:0007669"/>
    <property type="project" value="TreeGrafter"/>
</dbReference>
<evidence type="ECO:0000259" key="4">
    <source>
        <dbReference type="PROSITE" id="PS51778"/>
    </source>
</evidence>
<sequence length="452" mass="51045">MVSFSSKKMRKIISEPSLAAYATRKHSPSLSRRWKNSFSVSVKGPRRGYPPEAPISDFAEDAEAAEHRKEKDCSFLQEPVHAEPLRCSSSHEGRQFINIVLPVSVDTVFQFLFTASKFQMDFIALRESFDVNLGEWTEDENTSEKTRSLSCQVQLNNPLGPKTALSKQNQVLDKASRPGYLYAVDCEVNTHGIPYGDSFFVHLHFCITRISASQSSLLLFGQVKYRKSIWGLIKNFIEKNTYAGMEEHYAQLASELLRATGADMDGMTQVRGRRTSEHEHEHDLNTNETRDAQSPESPLARMPSYRRLSHRMISRKERSTYLSSPGLLKMIAILLTGILISNVCLFYQLRIVEDQAKLSSRPIVAFQDELVSGEKMSSDAVLAEVLKYKETLHRQEISQWKDIIAMATAILKKVFLFHDDQPLSGGKSDTSFILSFVTSLHLMIPMFSGGMG</sequence>
<dbReference type="InterPro" id="IPR031968">
    <property type="entry name" value="VASt"/>
</dbReference>
<dbReference type="GO" id="GO:0032366">
    <property type="term" value="P:intracellular sterol transport"/>
    <property type="evidence" value="ECO:0007669"/>
    <property type="project" value="TreeGrafter"/>
</dbReference>
<proteinExistence type="predicted"/>
<dbReference type="Pfam" id="PF16016">
    <property type="entry name" value="VASt"/>
    <property type="match status" value="1"/>
</dbReference>
<gene>
    <name evidence="5" type="ORF">DSTB1V02_LOCUS11196</name>
</gene>
<feature type="region of interest" description="Disordered" evidence="3">
    <location>
        <begin position="272"/>
        <end position="301"/>
    </location>
</feature>
<keyword evidence="6" id="KW-1185">Reference proteome</keyword>
<keyword evidence="2" id="KW-0472">Membrane</keyword>
<dbReference type="PROSITE" id="PS51778">
    <property type="entry name" value="VAST"/>
    <property type="match status" value="1"/>
</dbReference>
<evidence type="ECO:0000313" key="6">
    <source>
        <dbReference type="Proteomes" id="UP000677054"/>
    </source>
</evidence>
<dbReference type="PANTHER" id="PTHR23319">
    <property type="entry name" value="GRAM DOMAIN CONTAINING 1B, ISOFORM E"/>
    <property type="match status" value="1"/>
</dbReference>
<dbReference type="Proteomes" id="UP000677054">
    <property type="component" value="Unassembled WGS sequence"/>
</dbReference>
<dbReference type="GO" id="GO:0005789">
    <property type="term" value="C:endoplasmic reticulum membrane"/>
    <property type="evidence" value="ECO:0007669"/>
    <property type="project" value="TreeGrafter"/>
</dbReference>
<feature type="domain" description="VASt" evidence="4">
    <location>
        <begin position="92"/>
        <end position="264"/>
    </location>
</feature>
<dbReference type="AlphaFoldDB" id="A0A7R9FQX8"/>
<dbReference type="OrthoDB" id="2162691at2759"/>
<name>A0A7R9FQX8_9CRUS</name>
<organism evidence="5">
    <name type="scientific">Darwinula stevensoni</name>
    <dbReference type="NCBI Taxonomy" id="69355"/>
    <lineage>
        <taxon>Eukaryota</taxon>
        <taxon>Metazoa</taxon>
        <taxon>Ecdysozoa</taxon>
        <taxon>Arthropoda</taxon>
        <taxon>Crustacea</taxon>
        <taxon>Oligostraca</taxon>
        <taxon>Ostracoda</taxon>
        <taxon>Podocopa</taxon>
        <taxon>Podocopida</taxon>
        <taxon>Darwinulocopina</taxon>
        <taxon>Darwinuloidea</taxon>
        <taxon>Darwinulidae</taxon>
        <taxon>Darwinula</taxon>
    </lineage>
</organism>
<dbReference type="InterPro" id="IPR051482">
    <property type="entry name" value="Cholesterol_transport"/>
</dbReference>
<comment type="subcellular location">
    <subcellularLocation>
        <location evidence="1">Membrane</location>
    </subcellularLocation>
</comment>
<protein>
    <recommendedName>
        <fullName evidence="4">VASt domain-containing protein</fullName>
    </recommendedName>
</protein>
<accession>A0A7R9FQX8</accession>
<dbReference type="PANTHER" id="PTHR23319:SF4">
    <property type="entry name" value="GRAM DOMAIN CONTAINING 1B, ISOFORM E"/>
    <property type="match status" value="1"/>
</dbReference>
<dbReference type="GO" id="GO:0032934">
    <property type="term" value="F:sterol binding"/>
    <property type="evidence" value="ECO:0007669"/>
    <property type="project" value="TreeGrafter"/>
</dbReference>
<dbReference type="GO" id="GO:0140268">
    <property type="term" value="C:endoplasmic reticulum-plasma membrane contact site"/>
    <property type="evidence" value="ECO:0007669"/>
    <property type="project" value="TreeGrafter"/>
</dbReference>
<evidence type="ECO:0000256" key="2">
    <source>
        <dbReference type="ARBA" id="ARBA00023136"/>
    </source>
</evidence>
<evidence type="ECO:0000256" key="1">
    <source>
        <dbReference type="ARBA" id="ARBA00004370"/>
    </source>
</evidence>
<dbReference type="EMBL" id="LR903060">
    <property type="protein sequence ID" value="CAD7251429.1"/>
    <property type="molecule type" value="Genomic_DNA"/>
</dbReference>
<dbReference type="GO" id="GO:0005886">
    <property type="term" value="C:plasma membrane"/>
    <property type="evidence" value="ECO:0007669"/>
    <property type="project" value="TreeGrafter"/>
</dbReference>
<reference evidence="5" key="1">
    <citation type="submission" date="2020-11" db="EMBL/GenBank/DDBJ databases">
        <authorList>
            <person name="Tran Van P."/>
        </authorList>
    </citation>
    <scope>NUCLEOTIDE SEQUENCE</scope>
</reference>
<feature type="compositionally biased region" description="Basic and acidic residues" evidence="3">
    <location>
        <begin position="274"/>
        <end position="293"/>
    </location>
</feature>